<dbReference type="Pfam" id="PF00487">
    <property type="entry name" value="FA_desaturase"/>
    <property type="match status" value="1"/>
</dbReference>
<dbReference type="EMBL" id="FOFB01000002">
    <property type="protein sequence ID" value="SEP78575.1"/>
    <property type="molecule type" value="Genomic_DNA"/>
</dbReference>
<comment type="subcellular location">
    <subcellularLocation>
        <location evidence="1">Cell inner membrane</location>
        <topology evidence="1">Multi-pass membrane protein</topology>
    </subcellularLocation>
</comment>
<feature type="transmembrane region" description="Helical" evidence="12">
    <location>
        <begin position="6"/>
        <end position="24"/>
    </location>
</feature>
<feature type="transmembrane region" description="Helical" evidence="12">
    <location>
        <begin position="99"/>
        <end position="119"/>
    </location>
</feature>
<protein>
    <submittedName>
        <fullName evidence="14">Alkane 1-monooxygenase</fullName>
    </submittedName>
</protein>
<keyword evidence="10 14" id="KW-0503">Monooxygenase</keyword>
<feature type="transmembrane region" description="Helical" evidence="12">
    <location>
        <begin position="318"/>
        <end position="336"/>
    </location>
</feature>
<dbReference type="InterPro" id="IPR005804">
    <property type="entry name" value="FA_desaturase_dom"/>
</dbReference>
<feature type="transmembrane region" description="Helical" evidence="12">
    <location>
        <begin position="69"/>
        <end position="87"/>
    </location>
</feature>
<evidence type="ECO:0000256" key="8">
    <source>
        <dbReference type="ARBA" id="ARBA00023002"/>
    </source>
</evidence>
<evidence type="ECO:0000256" key="6">
    <source>
        <dbReference type="ARBA" id="ARBA00022723"/>
    </source>
</evidence>
<keyword evidence="9" id="KW-0408">Iron</keyword>
<evidence type="ECO:0000256" key="12">
    <source>
        <dbReference type="SAM" id="Phobius"/>
    </source>
</evidence>
<dbReference type="RefSeq" id="WP_090165359.1">
    <property type="nucleotide sequence ID" value="NZ_FOFB01000002.1"/>
</dbReference>
<dbReference type="STRING" id="478744.SAMN05444359_102177"/>
<dbReference type="GO" id="GO:0004497">
    <property type="term" value="F:monooxygenase activity"/>
    <property type="evidence" value="ECO:0007669"/>
    <property type="project" value="UniProtKB-KW"/>
</dbReference>
<evidence type="ECO:0000313" key="14">
    <source>
        <dbReference type="EMBL" id="SEP78575.1"/>
    </source>
</evidence>
<keyword evidence="6" id="KW-0479">Metal-binding</keyword>
<dbReference type="GO" id="GO:0006629">
    <property type="term" value="P:lipid metabolic process"/>
    <property type="evidence" value="ECO:0007669"/>
    <property type="project" value="InterPro"/>
</dbReference>
<evidence type="ECO:0000256" key="7">
    <source>
        <dbReference type="ARBA" id="ARBA00022989"/>
    </source>
</evidence>
<evidence type="ECO:0000256" key="5">
    <source>
        <dbReference type="ARBA" id="ARBA00022692"/>
    </source>
</evidence>
<dbReference type="PANTHER" id="PTHR38674:SF1">
    <property type="entry name" value="ALKANE 1-MONOOXYGENASE 1"/>
    <property type="match status" value="1"/>
</dbReference>
<evidence type="ECO:0000256" key="11">
    <source>
        <dbReference type="ARBA" id="ARBA00023136"/>
    </source>
</evidence>
<dbReference type="PANTHER" id="PTHR38674">
    <property type="entry name" value="ALKANE 1-MONOOXYGENASE 1"/>
    <property type="match status" value="1"/>
</dbReference>
<organism evidence="14 15">
    <name type="scientific">Neolewinella agarilytica</name>
    <dbReference type="NCBI Taxonomy" id="478744"/>
    <lineage>
        <taxon>Bacteria</taxon>
        <taxon>Pseudomonadati</taxon>
        <taxon>Bacteroidota</taxon>
        <taxon>Saprospiria</taxon>
        <taxon>Saprospirales</taxon>
        <taxon>Lewinellaceae</taxon>
        <taxon>Neolewinella</taxon>
    </lineage>
</organism>
<evidence type="ECO:0000313" key="15">
    <source>
        <dbReference type="Proteomes" id="UP000199021"/>
    </source>
</evidence>
<comment type="similarity">
    <text evidence="2">Belongs to the fatty acid desaturase type 1 family. AlkB subfamily.</text>
</comment>
<keyword evidence="11 12" id="KW-0472">Membrane</keyword>
<evidence type="ECO:0000256" key="9">
    <source>
        <dbReference type="ARBA" id="ARBA00023004"/>
    </source>
</evidence>
<evidence type="ECO:0000256" key="4">
    <source>
        <dbReference type="ARBA" id="ARBA00022519"/>
    </source>
</evidence>
<evidence type="ECO:0000256" key="2">
    <source>
        <dbReference type="ARBA" id="ARBA00010823"/>
    </source>
</evidence>
<evidence type="ECO:0000259" key="13">
    <source>
        <dbReference type="Pfam" id="PF00487"/>
    </source>
</evidence>
<dbReference type="Proteomes" id="UP000199021">
    <property type="component" value="Unassembled WGS sequence"/>
</dbReference>
<keyword evidence="7 12" id="KW-1133">Transmembrane helix</keyword>
<sequence length="360" mass="41318">MYRDLKYLLAYLLPLAGYLGLYFGGVWSYGSIYVAFLILPLLELVLPASQENHAPEEEEARGGTPLFDWLLYLNLPILTGALIFLLINVTSRELTANELTGMILNVGLMIGTVGINVAHELGHRTKKHEQWMAQALLLTGLYMHFFIEHNRGHHRHVATPLDPATSKKNQSIYAFWLRSTTMSWWHAWQLEAQRLAKLGQPAVSWQNQMVRFQIIQLAYLLAIFLIFGFTGLWVAITAAVFGFLMLESVNYIEHYGLLRRKNAQGRYEPVLPIHSWNSNHELGRIFLYELTRHSDHHFRASRKYQILRAFRESPQLPAGYPACMILALFPPLWFSIMNPRVDRFARQTGSQSANLSQPIA</sequence>
<accession>A0A1H9APU2</accession>
<dbReference type="InterPro" id="IPR033885">
    <property type="entry name" value="AlkB/XylM"/>
</dbReference>
<feature type="domain" description="Fatty acid desaturase" evidence="13">
    <location>
        <begin position="106"/>
        <end position="323"/>
    </location>
</feature>
<feature type="transmembrane region" description="Helical" evidence="12">
    <location>
        <begin position="217"/>
        <end position="246"/>
    </location>
</feature>
<feature type="transmembrane region" description="Helical" evidence="12">
    <location>
        <begin position="131"/>
        <end position="147"/>
    </location>
</feature>
<dbReference type="CDD" id="cd03512">
    <property type="entry name" value="Alkane-hydroxylase"/>
    <property type="match status" value="1"/>
</dbReference>
<evidence type="ECO:0000256" key="10">
    <source>
        <dbReference type="ARBA" id="ARBA00023033"/>
    </source>
</evidence>
<keyword evidence="5 12" id="KW-0812">Transmembrane</keyword>
<dbReference type="AlphaFoldDB" id="A0A1H9APU2"/>
<name>A0A1H9APU2_9BACT</name>
<dbReference type="GO" id="GO:0046872">
    <property type="term" value="F:metal ion binding"/>
    <property type="evidence" value="ECO:0007669"/>
    <property type="project" value="UniProtKB-KW"/>
</dbReference>
<dbReference type="OrthoDB" id="4759734at2"/>
<keyword evidence="15" id="KW-1185">Reference proteome</keyword>
<keyword evidence="4" id="KW-0997">Cell inner membrane</keyword>
<evidence type="ECO:0000256" key="1">
    <source>
        <dbReference type="ARBA" id="ARBA00004429"/>
    </source>
</evidence>
<evidence type="ECO:0000256" key="3">
    <source>
        <dbReference type="ARBA" id="ARBA00022475"/>
    </source>
</evidence>
<gene>
    <name evidence="14" type="ORF">SAMN05444359_102177</name>
</gene>
<dbReference type="InParanoid" id="A0A1H9APU2"/>
<dbReference type="GO" id="GO:0005886">
    <property type="term" value="C:plasma membrane"/>
    <property type="evidence" value="ECO:0007669"/>
    <property type="project" value="UniProtKB-SubCell"/>
</dbReference>
<reference evidence="15" key="1">
    <citation type="submission" date="2016-10" db="EMBL/GenBank/DDBJ databases">
        <authorList>
            <person name="Varghese N."/>
            <person name="Submissions S."/>
        </authorList>
    </citation>
    <scope>NUCLEOTIDE SEQUENCE [LARGE SCALE GENOMIC DNA]</scope>
    <source>
        <strain evidence="15">DSM 24740</strain>
    </source>
</reference>
<proteinExistence type="inferred from homology"/>
<keyword evidence="3" id="KW-1003">Cell membrane</keyword>
<keyword evidence="8" id="KW-0560">Oxidoreductase</keyword>